<keyword evidence="2" id="KW-0805">Transcription regulation</keyword>
<dbReference type="InterPro" id="IPR013324">
    <property type="entry name" value="RNA_pol_sigma_r3/r4-like"/>
</dbReference>
<dbReference type="InterPro" id="IPR046531">
    <property type="entry name" value="DUF6596"/>
</dbReference>
<dbReference type="Gene3D" id="1.10.1740.10">
    <property type="match status" value="1"/>
</dbReference>
<comment type="caution">
    <text evidence="8">The sequence shown here is derived from an EMBL/GenBank/DDBJ whole genome shotgun (WGS) entry which is preliminary data.</text>
</comment>
<dbReference type="RefSeq" id="WP_194414203.1">
    <property type="nucleotide sequence ID" value="NZ_BAABKZ010000002.1"/>
</dbReference>
<evidence type="ECO:0000313" key="8">
    <source>
        <dbReference type="EMBL" id="GAA5095226.1"/>
    </source>
</evidence>
<evidence type="ECO:0000256" key="2">
    <source>
        <dbReference type="ARBA" id="ARBA00023015"/>
    </source>
</evidence>
<dbReference type="Gene3D" id="1.10.10.10">
    <property type="entry name" value="Winged helix-like DNA-binding domain superfamily/Winged helix DNA-binding domain"/>
    <property type="match status" value="1"/>
</dbReference>
<evidence type="ECO:0000256" key="4">
    <source>
        <dbReference type="ARBA" id="ARBA00023163"/>
    </source>
</evidence>
<dbReference type="InterPro" id="IPR007627">
    <property type="entry name" value="RNA_pol_sigma70_r2"/>
</dbReference>
<feature type="domain" description="RNA polymerase sigma factor 70 region 4 type 2" evidence="6">
    <location>
        <begin position="125"/>
        <end position="176"/>
    </location>
</feature>
<feature type="domain" description="DUF6596" evidence="7">
    <location>
        <begin position="194"/>
        <end position="294"/>
    </location>
</feature>
<evidence type="ECO:0000256" key="1">
    <source>
        <dbReference type="ARBA" id="ARBA00010641"/>
    </source>
</evidence>
<evidence type="ECO:0000256" key="3">
    <source>
        <dbReference type="ARBA" id="ARBA00023082"/>
    </source>
</evidence>
<keyword evidence="9" id="KW-1185">Reference proteome</keyword>
<accession>A0ABP9MHM7</accession>
<proteinExistence type="inferred from homology"/>
<dbReference type="InterPro" id="IPR013249">
    <property type="entry name" value="RNA_pol_sigma70_r4_t2"/>
</dbReference>
<dbReference type="Proteomes" id="UP001501407">
    <property type="component" value="Unassembled WGS sequence"/>
</dbReference>
<dbReference type="InterPro" id="IPR036388">
    <property type="entry name" value="WH-like_DNA-bd_sf"/>
</dbReference>
<reference evidence="9" key="1">
    <citation type="journal article" date="2019" name="Int. J. Syst. Evol. Microbiol.">
        <title>The Global Catalogue of Microorganisms (GCM) 10K type strain sequencing project: providing services to taxonomists for standard genome sequencing and annotation.</title>
        <authorList>
            <consortium name="The Broad Institute Genomics Platform"/>
            <consortium name="The Broad Institute Genome Sequencing Center for Infectious Disease"/>
            <person name="Wu L."/>
            <person name="Ma J."/>
        </authorList>
    </citation>
    <scope>NUCLEOTIDE SEQUENCE [LARGE SCALE GENOMIC DNA]</scope>
    <source>
        <strain evidence="9">JCM 18959</strain>
    </source>
</reference>
<organism evidence="8 9">
    <name type="scientific">Microbacterium yannicii</name>
    <dbReference type="NCBI Taxonomy" id="671622"/>
    <lineage>
        <taxon>Bacteria</taxon>
        <taxon>Bacillati</taxon>
        <taxon>Actinomycetota</taxon>
        <taxon>Actinomycetes</taxon>
        <taxon>Micrococcales</taxon>
        <taxon>Microbacteriaceae</taxon>
        <taxon>Microbacterium</taxon>
    </lineage>
</organism>
<dbReference type="Pfam" id="PF20239">
    <property type="entry name" value="DUF6596"/>
    <property type="match status" value="1"/>
</dbReference>
<dbReference type="PANTHER" id="PTHR47756">
    <property type="entry name" value="BLL6612 PROTEIN-RELATED"/>
    <property type="match status" value="1"/>
</dbReference>
<dbReference type="Pfam" id="PF08281">
    <property type="entry name" value="Sigma70_r4_2"/>
    <property type="match status" value="1"/>
</dbReference>
<dbReference type="PANTHER" id="PTHR47756:SF2">
    <property type="entry name" value="BLL6612 PROTEIN"/>
    <property type="match status" value="1"/>
</dbReference>
<evidence type="ECO:0000313" key="9">
    <source>
        <dbReference type="Proteomes" id="UP001501407"/>
    </source>
</evidence>
<evidence type="ECO:0000259" key="7">
    <source>
        <dbReference type="Pfam" id="PF20239"/>
    </source>
</evidence>
<evidence type="ECO:0000259" key="6">
    <source>
        <dbReference type="Pfam" id="PF08281"/>
    </source>
</evidence>
<sequence>MTSTRDARSTIDAVYRLEGGRIIAGLAHTVRDVGLAEDSLQDAIVAAIEKWPVTGVPANPGAWLTLEAKHRAIDRIRRAANLGGKLGAVADDERQRTRVDIDEGGHDFDLIVEHEGIADDVLRLLFATCHPVLTRESQVALTLRLLGGLTTREIARAYLVPEKTIGQRIVRGRRRLAEQGFDATVPAESERRTRLGAVHEVIYLIFTEGHAATIGDDWVRPDLCLEALRLARTLAELVPDDAETHALAALLELQASRLPARTDADGAPVRLADQDRGRWDQLLIARGFRSLLRARELSAAPGPYAIQAAIAAAHARARTASNTEWATIAELYGLLSLVAPSPVVTMNRAVAVARAGDAAEGLRMLDGLSGAPELAEHHLLAAVRAELLLDIGDAWAAAVELRRAADLAPNPREQQFLRMRADAAATEAAGLGGTGADDYLSG</sequence>
<gene>
    <name evidence="8" type="ORF">GCM10025760_27280</name>
</gene>
<dbReference type="EMBL" id="BAABKZ010000002">
    <property type="protein sequence ID" value="GAA5095226.1"/>
    <property type="molecule type" value="Genomic_DNA"/>
</dbReference>
<dbReference type="Pfam" id="PF04542">
    <property type="entry name" value="Sigma70_r2"/>
    <property type="match status" value="1"/>
</dbReference>
<protein>
    <submittedName>
        <fullName evidence="8">RNA polymerase sigma factor</fullName>
    </submittedName>
</protein>
<name>A0ABP9MHM7_9MICO</name>
<dbReference type="InterPro" id="IPR013325">
    <property type="entry name" value="RNA_pol_sigma_r2"/>
</dbReference>
<comment type="similarity">
    <text evidence="1">Belongs to the sigma-70 factor family. ECF subfamily.</text>
</comment>
<keyword evidence="4" id="KW-0804">Transcription</keyword>
<evidence type="ECO:0000259" key="5">
    <source>
        <dbReference type="Pfam" id="PF04542"/>
    </source>
</evidence>
<keyword evidence="3" id="KW-0731">Sigma factor</keyword>
<feature type="domain" description="RNA polymerase sigma-70 region 2" evidence="5">
    <location>
        <begin position="22"/>
        <end position="80"/>
    </location>
</feature>
<dbReference type="SUPFAM" id="SSF88659">
    <property type="entry name" value="Sigma3 and sigma4 domains of RNA polymerase sigma factors"/>
    <property type="match status" value="1"/>
</dbReference>
<dbReference type="SUPFAM" id="SSF88946">
    <property type="entry name" value="Sigma2 domain of RNA polymerase sigma factors"/>
    <property type="match status" value="1"/>
</dbReference>